<dbReference type="Pfam" id="PF02915">
    <property type="entry name" value="Rubrerythrin"/>
    <property type="match status" value="1"/>
</dbReference>
<dbReference type="EMBL" id="CP010802">
    <property type="protein sequence ID" value="ALC16192.1"/>
    <property type="molecule type" value="Genomic_DNA"/>
</dbReference>
<gene>
    <name evidence="2" type="ORF">DSOUD_1413</name>
</gene>
<name>A0A0M4D8S9_9BACT</name>
<sequence length="154" mass="17800">MLQLLNDCQKIELLASEMYLYLADNQEYAEPVRKAFRLLATDELEHSRQIDAAMGLPEGTLDVSSRIAGEKVTEALQLARRFQKNILGRRLSEEEALRLAIKLEEAFVRVHLDNALHFHKQREAAVFKGLAQSDEDHLNTLRDCLKWWQGQKKQ</sequence>
<feature type="domain" description="Rubrerythrin diiron-binding" evidence="1">
    <location>
        <begin position="5"/>
        <end position="143"/>
    </location>
</feature>
<organism evidence="2 3">
    <name type="scientific">Desulfuromonas soudanensis</name>
    <dbReference type="NCBI Taxonomy" id="1603606"/>
    <lineage>
        <taxon>Bacteria</taxon>
        <taxon>Pseudomonadati</taxon>
        <taxon>Thermodesulfobacteriota</taxon>
        <taxon>Desulfuromonadia</taxon>
        <taxon>Desulfuromonadales</taxon>
        <taxon>Desulfuromonadaceae</taxon>
        <taxon>Desulfuromonas</taxon>
    </lineage>
</organism>
<dbReference type="GO" id="GO:0046872">
    <property type="term" value="F:metal ion binding"/>
    <property type="evidence" value="ECO:0007669"/>
    <property type="project" value="InterPro"/>
</dbReference>
<dbReference type="InterPro" id="IPR012347">
    <property type="entry name" value="Ferritin-like"/>
</dbReference>
<accession>A0A0M4D8S9</accession>
<dbReference type="Proteomes" id="UP000057158">
    <property type="component" value="Chromosome"/>
</dbReference>
<dbReference type="InterPro" id="IPR009078">
    <property type="entry name" value="Ferritin-like_SF"/>
</dbReference>
<protein>
    <submittedName>
        <fullName evidence="2">Rubrerythrin</fullName>
    </submittedName>
</protein>
<dbReference type="SUPFAM" id="SSF47240">
    <property type="entry name" value="Ferritin-like"/>
    <property type="match status" value="1"/>
</dbReference>
<dbReference type="PATRIC" id="fig|1603606.3.peg.1541"/>
<reference evidence="2 3" key="1">
    <citation type="submission" date="2015-07" db="EMBL/GenBank/DDBJ databases">
        <title>Isolation and Genomic Characterization of a Novel Halophilic Metal-Reducing Deltaproteobacterium from the Deep Subsurface.</title>
        <authorList>
            <person name="Badalamenti J.P."/>
            <person name="Summers Z.M."/>
            <person name="Gralnick J.A."/>
            <person name="Bond D.R."/>
        </authorList>
    </citation>
    <scope>NUCLEOTIDE SEQUENCE [LARGE SCALE GENOMIC DNA]</scope>
    <source>
        <strain evidence="2 3">WTL</strain>
    </source>
</reference>
<dbReference type="AlphaFoldDB" id="A0A0M4D8S9"/>
<evidence type="ECO:0000313" key="3">
    <source>
        <dbReference type="Proteomes" id="UP000057158"/>
    </source>
</evidence>
<dbReference type="InterPro" id="IPR003251">
    <property type="entry name" value="Rr_diiron-bd_dom"/>
</dbReference>
<dbReference type="OrthoDB" id="5402239at2"/>
<dbReference type="KEGG" id="des:DSOUD_1413"/>
<evidence type="ECO:0000259" key="1">
    <source>
        <dbReference type="Pfam" id="PF02915"/>
    </source>
</evidence>
<dbReference type="GO" id="GO:0016491">
    <property type="term" value="F:oxidoreductase activity"/>
    <property type="evidence" value="ECO:0007669"/>
    <property type="project" value="InterPro"/>
</dbReference>
<evidence type="ECO:0000313" key="2">
    <source>
        <dbReference type="EMBL" id="ALC16192.1"/>
    </source>
</evidence>
<proteinExistence type="predicted"/>
<dbReference type="Gene3D" id="1.20.1260.10">
    <property type="match status" value="1"/>
</dbReference>
<keyword evidence="3" id="KW-1185">Reference proteome</keyword>
<dbReference type="RefSeq" id="WP_053550329.1">
    <property type="nucleotide sequence ID" value="NZ_CP010802.1"/>
</dbReference>